<dbReference type="OrthoDB" id="2526052at2759"/>
<proteinExistence type="predicted"/>
<evidence type="ECO:0008006" key="4">
    <source>
        <dbReference type="Google" id="ProtNLM"/>
    </source>
</evidence>
<name>A0A1Y2G5W6_9BASI</name>
<feature type="region of interest" description="Disordered" evidence="1">
    <location>
        <begin position="1"/>
        <end position="22"/>
    </location>
</feature>
<dbReference type="InParanoid" id="A0A1Y2G5W6"/>
<keyword evidence="3" id="KW-1185">Reference proteome</keyword>
<comment type="caution">
    <text evidence="2">The sequence shown here is derived from an EMBL/GenBank/DDBJ whole genome shotgun (WGS) entry which is preliminary data.</text>
</comment>
<dbReference type="AlphaFoldDB" id="A0A1Y2G5W6"/>
<evidence type="ECO:0000313" key="3">
    <source>
        <dbReference type="Proteomes" id="UP000193467"/>
    </source>
</evidence>
<dbReference type="EMBL" id="MCGR01000001">
    <property type="protein sequence ID" value="ORY92459.1"/>
    <property type="molecule type" value="Genomic_DNA"/>
</dbReference>
<dbReference type="Proteomes" id="UP000193467">
    <property type="component" value="Unassembled WGS sequence"/>
</dbReference>
<evidence type="ECO:0000256" key="1">
    <source>
        <dbReference type="SAM" id="MobiDB-lite"/>
    </source>
</evidence>
<organism evidence="2 3">
    <name type="scientific">Leucosporidium creatinivorum</name>
    <dbReference type="NCBI Taxonomy" id="106004"/>
    <lineage>
        <taxon>Eukaryota</taxon>
        <taxon>Fungi</taxon>
        <taxon>Dikarya</taxon>
        <taxon>Basidiomycota</taxon>
        <taxon>Pucciniomycotina</taxon>
        <taxon>Microbotryomycetes</taxon>
        <taxon>Leucosporidiales</taxon>
        <taxon>Leucosporidium</taxon>
    </lineage>
</organism>
<sequence length="201" mass="22419">MDNPLEAEARSPPPKLTDALRPLPSLPTEIMQRIIQLALPRLSFNTFRERYSLLLALSRVNKRWGALAQEELLRHVRLRTKHAAEVLLKTQSTRDAPPLPTKSLRLLVRSAGDKLERVEVSQVEALVAVSPKLEVLQVVAAAERLEDLALDYVTFTPALSNSPLVGIHLRSLTLSFKHSTEIASILISARLPQLEALHLLD</sequence>
<accession>A0A1Y2G5W6</accession>
<gene>
    <name evidence="2" type="ORF">BCR35DRAFT_327587</name>
</gene>
<protein>
    <recommendedName>
        <fullName evidence="4">F-box domain-containing protein</fullName>
    </recommendedName>
</protein>
<evidence type="ECO:0000313" key="2">
    <source>
        <dbReference type="EMBL" id="ORY92459.1"/>
    </source>
</evidence>
<reference evidence="2 3" key="1">
    <citation type="submission" date="2016-07" db="EMBL/GenBank/DDBJ databases">
        <title>Pervasive Adenine N6-methylation of Active Genes in Fungi.</title>
        <authorList>
            <consortium name="DOE Joint Genome Institute"/>
            <person name="Mondo S.J."/>
            <person name="Dannebaum R.O."/>
            <person name="Kuo R.C."/>
            <person name="Labutti K."/>
            <person name="Haridas S."/>
            <person name="Kuo A."/>
            <person name="Salamov A."/>
            <person name="Ahrendt S.R."/>
            <person name="Lipzen A."/>
            <person name="Sullivan W."/>
            <person name="Andreopoulos W.B."/>
            <person name="Clum A."/>
            <person name="Lindquist E."/>
            <person name="Daum C."/>
            <person name="Ramamoorthy G.K."/>
            <person name="Gryganskyi A."/>
            <person name="Culley D."/>
            <person name="Magnuson J.K."/>
            <person name="James T.Y."/>
            <person name="O'Malley M.A."/>
            <person name="Stajich J.E."/>
            <person name="Spatafora J.W."/>
            <person name="Visel A."/>
            <person name="Grigoriev I.V."/>
        </authorList>
    </citation>
    <scope>NUCLEOTIDE SEQUENCE [LARGE SCALE GENOMIC DNA]</scope>
    <source>
        <strain evidence="2 3">62-1032</strain>
    </source>
</reference>